<dbReference type="EMBL" id="FRBT01000002">
    <property type="protein sequence ID" value="SHL64860.1"/>
    <property type="molecule type" value="Genomic_DNA"/>
</dbReference>
<dbReference type="InterPro" id="IPR025121">
    <property type="entry name" value="GTPase_HflX_N"/>
</dbReference>
<feature type="binding site" evidence="7">
    <location>
        <begin position="231"/>
        <end position="235"/>
    </location>
    <ligand>
        <name>GTP</name>
        <dbReference type="ChEBI" id="CHEBI:37565"/>
    </ligand>
</feature>
<feature type="binding site" evidence="7">
    <location>
        <begin position="206"/>
        <end position="213"/>
    </location>
    <ligand>
        <name>GTP</name>
        <dbReference type="ChEBI" id="CHEBI:37565"/>
    </ligand>
</feature>
<dbReference type="GO" id="GO:0043022">
    <property type="term" value="F:ribosome binding"/>
    <property type="evidence" value="ECO:0007669"/>
    <property type="project" value="TreeGrafter"/>
</dbReference>
<keyword evidence="4 8" id="KW-0460">Magnesium</keyword>
<feature type="binding site" evidence="7">
    <location>
        <begin position="364"/>
        <end position="366"/>
    </location>
    <ligand>
        <name>GTP</name>
        <dbReference type="ChEBI" id="CHEBI:37565"/>
    </ligand>
</feature>
<dbReference type="GO" id="GO:0046872">
    <property type="term" value="F:metal ion binding"/>
    <property type="evidence" value="ECO:0007669"/>
    <property type="project" value="UniProtKB-KW"/>
</dbReference>
<dbReference type="STRING" id="946677.SAMN05444484_102101"/>
<dbReference type="Gene3D" id="3.40.50.300">
    <property type="entry name" value="P-loop containing nucleotide triphosphate hydrolases"/>
    <property type="match status" value="1"/>
</dbReference>
<evidence type="ECO:0000313" key="10">
    <source>
        <dbReference type="EMBL" id="SHL64860.1"/>
    </source>
</evidence>
<keyword evidence="5 6" id="KW-0342">GTP-binding</keyword>
<sequence>MLEKEVINFERTAIVGIITQNQSEEKLNEYLDELEFLTFTAGGEVMKRFTQKMERPNPKTFVGTGKIDEINLFVKENNISTLIFDDELSPSQQKNISRIIDCKILDRTNLILDIFAQRAETSYARTQVELAQCQYLLPRLSGLWTHLERQKGGIGMRGPGETEIETDRRIVRDRISLLKEKIKTIDKQMSIQRSNRGAMVRVALVGYTNVGKSTLMNAIGKSDVFVENKLFATLDTTVRKVVIKNLPFLLSDTVGFIRKLPTQLVDSFKSTLDEVREADLLLHVVDISHPDFEDHIESVNQTLLEIKSNDKPTIMVFNKIDSYKHLTIDEDDLITERTRRHYTLEEWKQTWMSNVGQDKALFISATQKENFEEFREIVYEAVRQIHITRFPYNKFLYPDYKDAIEKDEEEQE</sequence>
<dbReference type="GO" id="GO:0003924">
    <property type="term" value="F:GTPase activity"/>
    <property type="evidence" value="ECO:0007669"/>
    <property type="project" value="UniProtKB-UniRule"/>
</dbReference>
<keyword evidence="1 6" id="KW-0963">Cytoplasm</keyword>
<dbReference type="InterPro" id="IPR005225">
    <property type="entry name" value="Small_GTP-bd"/>
</dbReference>
<dbReference type="HAMAP" id="MF_00900">
    <property type="entry name" value="GTPase_HflX"/>
    <property type="match status" value="1"/>
</dbReference>
<dbReference type="PROSITE" id="PS51705">
    <property type="entry name" value="G_HFLX"/>
    <property type="match status" value="1"/>
</dbReference>
<feature type="domain" description="Hflx-type G" evidence="9">
    <location>
        <begin position="200"/>
        <end position="386"/>
    </location>
</feature>
<dbReference type="InterPro" id="IPR016496">
    <property type="entry name" value="GTPase_HflX"/>
</dbReference>
<dbReference type="CDD" id="cd01878">
    <property type="entry name" value="HflX"/>
    <property type="match status" value="1"/>
</dbReference>
<dbReference type="Proteomes" id="UP000184028">
    <property type="component" value="Unassembled WGS sequence"/>
</dbReference>
<keyword evidence="3 6" id="KW-0547">Nucleotide-binding</keyword>
<dbReference type="OrthoDB" id="9812272at2"/>
<feature type="binding site" evidence="8">
    <location>
        <position position="213"/>
    </location>
    <ligand>
        <name>Mg(2+)</name>
        <dbReference type="ChEBI" id="CHEBI:18420"/>
    </ligand>
</feature>
<evidence type="ECO:0000256" key="1">
    <source>
        <dbReference type="ARBA" id="ARBA00022490"/>
    </source>
</evidence>
<gene>
    <name evidence="6" type="primary">hflX</name>
    <name evidence="10" type="ORF">SAMN05444484_102101</name>
</gene>
<dbReference type="FunFam" id="3.40.50.11060:FF:000001">
    <property type="entry name" value="GTPase HflX"/>
    <property type="match status" value="1"/>
</dbReference>
<dbReference type="InterPro" id="IPR006073">
    <property type="entry name" value="GTP-bd"/>
</dbReference>
<feature type="binding site" evidence="7">
    <location>
        <begin position="318"/>
        <end position="321"/>
    </location>
    <ligand>
        <name>GTP</name>
        <dbReference type="ChEBI" id="CHEBI:37565"/>
    </ligand>
</feature>
<dbReference type="InterPro" id="IPR030394">
    <property type="entry name" value="G_HFLX_dom"/>
</dbReference>
<proteinExistence type="inferred from homology"/>
<dbReference type="GO" id="GO:0005525">
    <property type="term" value="F:GTP binding"/>
    <property type="evidence" value="ECO:0007669"/>
    <property type="project" value="UniProtKB-UniRule"/>
</dbReference>
<dbReference type="AlphaFoldDB" id="A0A1M7CCE6"/>
<dbReference type="Pfam" id="PF16360">
    <property type="entry name" value="GTP-bdg_M"/>
    <property type="match status" value="1"/>
</dbReference>
<protein>
    <recommendedName>
        <fullName evidence="6">GTPase HflX</fullName>
    </recommendedName>
    <alternativeName>
        <fullName evidence="6">GTP-binding protein HflX</fullName>
    </alternativeName>
</protein>
<dbReference type="PIRSF" id="PIRSF006809">
    <property type="entry name" value="GTP-binding_hflX_prd"/>
    <property type="match status" value="1"/>
</dbReference>
<evidence type="ECO:0000256" key="6">
    <source>
        <dbReference type="HAMAP-Rule" id="MF_00900"/>
    </source>
</evidence>
<dbReference type="NCBIfam" id="TIGR03156">
    <property type="entry name" value="GTP_HflX"/>
    <property type="match status" value="1"/>
</dbReference>
<evidence type="ECO:0000256" key="8">
    <source>
        <dbReference type="PIRSR" id="PIRSR006809-2"/>
    </source>
</evidence>
<accession>A0A1M7CCE6</accession>
<comment type="similarity">
    <text evidence="6">Belongs to the TRAFAC class OBG-HflX-like GTPase superfamily. HflX GTPase family.</text>
</comment>
<evidence type="ECO:0000313" key="11">
    <source>
        <dbReference type="Proteomes" id="UP000184028"/>
    </source>
</evidence>
<dbReference type="PANTHER" id="PTHR10229">
    <property type="entry name" value="GTP-BINDING PROTEIN HFLX"/>
    <property type="match status" value="1"/>
</dbReference>
<dbReference type="InterPro" id="IPR027417">
    <property type="entry name" value="P-loop_NTPase"/>
</dbReference>
<feature type="binding site" evidence="7">
    <location>
        <begin position="252"/>
        <end position="255"/>
    </location>
    <ligand>
        <name>GTP</name>
        <dbReference type="ChEBI" id="CHEBI:37565"/>
    </ligand>
</feature>
<evidence type="ECO:0000256" key="3">
    <source>
        <dbReference type="ARBA" id="ARBA00022741"/>
    </source>
</evidence>
<organism evidence="10 11">
    <name type="scientific">Flavobacterium chilense</name>
    <dbReference type="NCBI Taxonomy" id="946677"/>
    <lineage>
        <taxon>Bacteria</taxon>
        <taxon>Pseudomonadati</taxon>
        <taxon>Bacteroidota</taxon>
        <taxon>Flavobacteriia</taxon>
        <taxon>Flavobacteriales</taxon>
        <taxon>Flavobacteriaceae</taxon>
        <taxon>Flavobacterium</taxon>
    </lineage>
</organism>
<comment type="subcellular location">
    <subcellularLocation>
        <location evidence="6">Cytoplasm</location>
    </subcellularLocation>
    <text evidence="6">May associate with membranes.</text>
</comment>
<dbReference type="NCBIfam" id="TIGR00231">
    <property type="entry name" value="small_GTP"/>
    <property type="match status" value="1"/>
</dbReference>
<dbReference type="InterPro" id="IPR032305">
    <property type="entry name" value="GTP-bd_M"/>
</dbReference>
<keyword evidence="2 8" id="KW-0479">Metal-binding</keyword>
<dbReference type="PANTHER" id="PTHR10229:SF0">
    <property type="entry name" value="GTP-BINDING PROTEIN 6-RELATED"/>
    <property type="match status" value="1"/>
</dbReference>
<dbReference type="Gene3D" id="3.40.50.11060">
    <property type="entry name" value="GTPase HflX, N-terminal domain"/>
    <property type="match status" value="1"/>
</dbReference>
<dbReference type="InterPro" id="IPR042108">
    <property type="entry name" value="GTPase_HflX_N_sf"/>
</dbReference>
<comment type="cofactor">
    <cofactor evidence="8">
        <name>Mg(2+)</name>
        <dbReference type="ChEBI" id="CHEBI:18420"/>
    </cofactor>
</comment>
<evidence type="ECO:0000256" key="4">
    <source>
        <dbReference type="ARBA" id="ARBA00022842"/>
    </source>
</evidence>
<dbReference type="RefSeq" id="WP_068841571.1">
    <property type="nucleotide sequence ID" value="NZ_FRBT01000002.1"/>
</dbReference>
<dbReference type="Pfam" id="PF01926">
    <property type="entry name" value="MMR_HSR1"/>
    <property type="match status" value="1"/>
</dbReference>
<dbReference type="PRINTS" id="PR00326">
    <property type="entry name" value="GTP1OBG"/>
</dbReference>
<reference evidence="11" key="1">
    <citation type="submission" date="2016-11" db="EMBL/GenBank/DDBJ databases">
        <authorList>
            <person name="Varghese N."/>
            <person name="Submissions S."/>
        </authorList>
    </citation>
    <scope>NUCLEOTIDE SEQUENCE [LARGE SCALE GENOMIC DNA]</scope>
    <source>
        <strain evidence="11">DSM 24724</strain>
    </source>
</reference>
<comment type="subunit">
    <text evidence="6">Monomer. Associates with the 50S ribosomal subunit.</text>
</comment>
<evidence type="ECO:0000256" key="7">
    <source>
        <dbReference type="PIRSR" id="PIRSR006809-1"/>
    </source>
</evidence>
<feature type="binding site" evidence="8">
    <location>
        <position position="233"/>
    </location>
    <ligand>
        <name>Mg(2+)</name>
        <dbReference type="ChEBI" id="CHEBI:18420"/>
    </ligand>
</feature>
<name>A0A1M7CCE6_9FLAO</name>
<evidence type="ECO:0000259" key="9">
    <source>
        <dbReference type="PROSITE" id="PS51705"/>
    </source>
</evidence>
<dbReference type="Pfam" id="PF13167">
    <property type="entry name" value="GTP-bdg_N"/>
    <property type="match status" value="1"/>
</dbReference>
<dbReference type="SUPFAM" id="SSF52540">
    <property type="entry name" value="P-loop containing nucleoside triphosphate hydrolases"/>
    <property type="match status" value="1"/>
</dbReference>
<dbReference type="Gene3D" id="6.10.250.2860">
    <property type="match status" value="1"/>
</dbReference>
<evidence type="ECO:0000256" key="5">
    <source>
        <dbReference type="ARBA" id="ARBA00023134"/>
    </source>
</evidence>
<dbReference type="FunFam" id="3.40.50.300:FF:000955">
    <property type="entry name" value="GTPase HflX"/>
    <property type="match status" value="1"/>
</dbReference>
<evidence type="ECO:0000256" key="2">
    <source>
        <dbReference type="ARBA" id="ARBA00022723"/>
    </source>
</evidence>
<comment type="function">
    <text evidence="6">GTPase that associates with the 50S ribosomal subunit and may have a role during protein synthesis or ribosome biogenesis.</text>
</comment>
<keyword evidence="11" id="KW-1185">Reference proteome</keyword>
<dbReference type="GO" id="GO:0005737">
    <property type="term" value="C:cytoplasm"/>
    <property type="evidence" value="ECO:0007669"/>
    <property type="project" value="UniProtKB-SubCell"/>
</dbReference>